<dbReference type="InterPro" id="IPR013783">
    <property type="entry name" value="Ig-like_fold"/>
</dbReference>
<keyword evidence="1" id="KW-0732">Signal</keyword>
<sequence length="1073" mass="116167">MPRFYSLFLFISLFTTSLCAEPVAFVQNRGQWADEVRFRAEIPGGYLYLKANALHYVFYDGAILSSHHTPTAGQPMSDQIPGHAVEVRFEGANAASQIETSHSSPTIRNYFTGKHPVGHVSAFSEVLYHDLYPGIDLRLYAYYQTLKYEFIVHPGADPAAIRLAYSGASRVRMDNEQLVVETSLQSITESRPYSYVSQNGRAIEVAAHWQLDADQPTTTVRKAGFRFPNGYDKTQTLTIDPELVFSSYSGSYSDNWGMTATYDTDGNLYSGGIVFGPDFPAITGAFQTKFSGEVDVAVLKFSPDGSKLLYATFLGGKQAEVPHSLIVNNRGDLVIMGSTSSTDFPVTAGAYQTKTQLGTPASYSFATTTSIEFNNGSDLFISILSPDGKQLKASTFVGGASKDGVGASLTTGIHGDGISFRNYGDDLRGEVIVGPDDDVYVASVTESTDFPAAALPITGSNQADAVVFRLSSDLSQLRWSSRMGGSGYDKAHSLKLTASGSLYVCGVTTSLDMPASTDALKSKLESTIHVDGFVARFDNQKIARMTYLGTEAEDIAYLLDIDPDGNPYVFGSTRGKYPVTTGTYQNAGSSQFIHALDPNLAKTIFSTVIGSGRSTPDIAPTAFLVNECGNIYLSGWGGVVNVRTGFNTSSNTTGLPVTKEAYKKTTNGSNFWVALLERGAKSLLYATFVGSEAIGRGDHVDGGTSRFNKQGVIFHAVCACGGTNFPATAQAWSKTNNSTNCNNLAFKFDVDRLRAGFDTYRGTEKGVITGCTPLTLTFQNTSSGGKQYQWLIDGQVVSTDTAKTSYVFTKAGQYLVKIRAYNPLTCQRVDSVQQLITVNPANFQISPDTTICPDASALLRASGATKYAWSPADGLSSTTIANPIASPKQTTTYTVDMTNEFGCVTRKSVTVNTDASFRPDFTVQVGEDCNQAAQLTFVNNTKNADRYVWQLGNGDTVRTPIPENYQYNQSGQYTITLTASRNGCSLSATKTISVENLNNIPNVITPNNDGKNDVFNIGLSGMKMVIYNRWGRRVFDASPYQNDWGANVENGVYYYLLTTPAGTQCKGWLQVLQ</sequence>
<dbReference type="AlphaFoldDB" id="A0A6G9AXJ3"/>
<feature type="signal peptide" evidence="1">
    <location>
        <begin position="1"/>
        <end position="20"/>
    </location>
</feature>
<protein>
    <submittedName>
        <fullName evidence="3">PKD domain containing protein</fullName>
    </submittedName>
</protein>
<evidence type="ECO:0000313" key="3">
    <source>
        <dbReference type="EMBL" id="QIP17182.1"/>
    </source>
</evidence>
<dbReference type="Pfam" id="PF25778">
    <property type="entry name" value="DUF7948"/>
    <property type="match status" value="1"/>
</dbReference>
<dbReference type="CDD" id="cd00146">
    <property type="entry name" value="PKD"/>
    <property type="match status" value="1"/>
</dbReference>
<dbReference type="SMART" id="SM00089">
    <property type="entry name" value="PKD"/>
    <property type="match status" value="2"/>
</dbReference>
<feature type="chain" id="PRO_5026136006" evidence="1">
    <location>
        <begin position="21"/>
        <end position="1073"/>
    </location>
</feature>
<dbReference type="InterPro" id="IPR035986">
    <property type="entry name" value="PKD_dom_sf"/>
</dbReference>
<dbReference type="InterPro" id="IPR022409">
    <property type="entry name" value="PKD/Chitinase_dom"/>
</dbReference>
<gene>
    <name evidence="3" type="ORF">G8759_33365</name>
</gene>
<dbReference type="SUPFAM" id="SSF101898">
    <property type="entry name" value="NHL repeat"/>
    <property type="match status" value="1"/>
</dbReference>
<dbReference type="PANTHER" id="PTHR35580">
    <property type="entry name" value="CELL SURFACE GLYCOPROTEIN (S-LAYER PROTEIN)-LIKE PROTEIN"/>
    <property type="match status" value="1"/>
</dbReference>
<name>A0A6G9AXJ3_9BACT</name>
<accession>A0A6G9AXJ3</accession>
<dbReference type="InterPro" id="IPR000601">
    <property type="entry name" value="PKD_dom"/>
</dbReference>
<dbReference type="Gene3D" id="2.60.40.10">
    <property type="entry name" value="Immunoglobulins"/>
    <property type="match status" value="2"/>
</dbReference>
<keyword evidence="4" id="KW-1185">Reference proteome</keyword>
<dbReference type="InterPro" id="IPR052918">
    <property type="entry name" value="Motility_Chemotaxis_Reg"/>
</dbReference>
<dbReference type="SUPFAM" id="SSF49299">
    <property type="entry name" value="PKD domain"/>
    <property type="match status" value="2"/>
</dbReference>
<reference evidence="3 4" key="1">
    <citation type="submission" date="2020-03" db="EMBL/GenBank/DDBJ databases">
        <authorList>
            <person name="Kim M.K."/>
        </authorList>
    </citation>
    <scope>NUCLEOTIDE SEQUENCE [LARGE SCALE GENOMIC DNA]</scope>
    <source>
        <strain evidence="3 4">BT328</strain>
    </source>
</reference>
<dbReference type="Proteomes" id="UP000501802">
    <property type="component" value="Chromosome"/>
</dbReference>
<organism evidence="3 4">
    <name type="scientific">Spirosoma aureum</name>
    <dbReference type="NCBI Taxonomy" id="2692134"/>
    <lineage>
        <taxon>Bacteria</taxon>
        <taxon>Pseudomonadati</taxon>
        <taxon>Bacteroidota</taxon>
        <taxon>Cytophagia</taxon>
        <taxon>Cytophagales</taxon>
        <taxon>Cytophagaceae</taxon>
        <taxon>Spirosoma</taxon>
    </lineage>
</organism>
<proteinExistence type="predicted"/>
<dbReference type="Pfam" id="PF00801">
    <property type="entry name" value="PKD"/>
    <property type="match status" value="1"/>
</dbReference>
<dbReference type="KEGG" id="spib:G8759_33365"/>
<dbReference type="Pfam" id="PF13585">
    <property type="entry name" value="CHU_C"/>
    <property type="match status" value="1"/>
</dbReference>
<dbReference type="RefSeq" id="WP_167217784.1">
    <property type="nucleotide sequence ID" value="NZ_CP050063.1"/>
</dbReference>
<evidence type="ECO:0000313" key="4">
    <source>
        <dbReference type="Proteomes" id="UP000501802"/>
    </source>
</evidence>
<evidence type="ECO:0000256" key="1">
    <source>
        <dbReference type="SAM" id="SignalP"/>
    </source>
</evidence>
<dbReference type="InterPro" id="IPR057708">
    <property type="entry name" value="DUF7948"/>
</dbReference>
<dbReference type="EMBL" id="CP050063">
    <property type="protein sequence ID" value="QIP17182.1"/>
    <property type="molecule type" value="Genomic_DNA"/>
</dbReference>
<evidence type="ECO:0000259" key="2">
    <source>
        <dbReference type="PROSITE" id="PS50093"/>
    </source>
</evidence>
<dbReference type="PROSITE" id="PS50093">
    <property type="entry name" value="PKD"/>
    <property type="match status" value="1"/>
</dbReference>
<dbReference type="PANTHER" id="PTHR35580:SF1">
    <property type="entry name" value="PHYTASE-LIKE DOMAIN-CONTAINING PROTEIN"/>
    <property type="match status" value="1"/>
</dbReference>
<feature type="domain" description="PKD" evidence="2">
    <location>
        <begin position="947"/>
        <end position="995"/>
    </location>
</feature>